<evidence type="ECO:0000313" key="1">
    <source>
        <dbReference type="EMBL" id="SHG34096.1"/>
    </source>
</evidence>
<gene>
    <name evidence="1" type="ORF">SAMN04488044_0508</name>
</gene>
<name>A0A1M5J0L5_9RHOB</name>
<dbReference type="STRING" id="870908.SAMN04488044_0508"/>
<organism evidence="1 2">
    <name type="scientific">Cognatishimia maritima</name>
    <dbReference type="NCBI Taxonomy" id="870908"/>
    <lineage>
        <taxon>Bacteria</taxon>
        <taxon>Pseudomonadati</taxon>
        <taxon>Pseudomonadota</taxon>
        <taxon>Alphaproteobacteria</taxon>
        <taxon>Rhodobacterales</taxon>
        <taxon>Paracoccaceae</taxon>
        <taxon>Cognatishimia</taxon>
    </lineage>
</organism>
<reference evidence="2" key="1">
    <citation type="submission" date="2016-11" db="EMBL/GenBank/DDBJ databases">
        <authorList>
            <person name="Varghese N."/>
            <person name="Submissions S."/>
        </authorList>
    </citation>
    <scope>NUCLEOTIDE SEQUENCE [LARGE SCALE GENOMIC DNA]</scope>
    <source>
        <strain evidence="2">DSM 28223</strain>
    </source>
</reference>
<dbReference type="OrthoDB" id="7210707at2"/>
<evidence type="ECO:0008006" key="3">
    <source>
        <dbReference type="Google" id="ProtNLM"/>
    </source>
</evidence>
<evidence type="ECO:0000313" key="2">
    <source>
        <dbReference type="Proteomes" id="UP000184211"/>
    </source>
</evidence>
<protein>
    <recommendedName>
        <fullName evidence="3">SatD family (SatD)</fullName>
    </recommendedName>
</protein>
<proteinExistence type="predicted"/>
<sequence>MTQIKQNISVLTGDIVGSRNLGSRDLSNCIDALSKTARALEQFTGAPFNFSRHRGDGWQVALSKPAFTPRAALAFRTGLKALGKQYDSYIGIAFGTHAGAIPSDLNTAISQPFVDSGFALDQIKESKTETRMVSAALDDKIETILPLLELIYDGWTERQAEAIYLNLVSNGYFINQRASELGITRQALEKRLKSAGLNRLQNSLLTWEQNWEKNDA</sequence>
<dbReference type="RefSeq" id="WP_131814555.1">
    <property type="nucleotide sequence ID" value="NZ_FQWM01000001.1"/>
</dbReference>
<accession>A0A1M5J0L5</accession>
<keyword evidence="2" id="KW-1185">Reference proteome</keyword>
<dbReference type="EMBL" id="FQWM01000001">
    <property type="protein sequence ID" value="SHG34096.1"/>
    <property type="molecule type" value="Genomic_DNA"/>
</dbReference>
<dbReference type="Proteomes" id="UP000184211">
    <property type="component" value="Unassembled WGS sequence"/>
</dbReference>
<dbReference type="AlphaFoldDB" id="A0A1M5J0L5"/>